<keyword evidence="3" id="KW-0808">Transferase</keyword>
<feature type="domain" description="Glycosyl transferase family 1" evidence="1">
    <location>
        <begin position="203"/>
        <end position="353"/>
    </location>
</feature>
<dbReference type="EMBL" id="FZOJ01000010">
    <property type="protein sequence ID" value="SNS43550.1"/>
    <property type="molecule type" value="Genomic_DNA"/>
</dbReference>
<evidence type="ECO:0000313" key="4">
    <source>
        <dbReference type="Proteomes" id="UP000198304"/>
    </source>
</evidence>
<dbReference type="Proteomes" id="UP000198304">
    <property type="component" value="Unassembled WGS sequence"/>
</dbReference>
<dbReference type="PANTHER" id="PTHR12526:SF630">
    <property type="entry name" value="GLYCOSYLTRANSFERASE"/>
    <property type="match status" value="1"/>
</dbReference>
<dbReference type="AlphaFoldDB" id="A0A239EFL4"/>
<reference evidence="3 4" key="1">
    <citation type="submission" date="2017-06" db="EMBL/GenBank/DDBJ databases">
        <authorList>
            <person name="Kim H.J."/>
            <person name="Triplett B.A."/>
        </authorList>
    </citation>
    <scope>NUCLEOTIDE SEQUENCE [LARGE SCALE GENOMIC DNA]</scope>
    <source>
        <strain evidence="3 4">SCA</strain>
    </source>
</reference>
<organism evidence="3 4">
    <name type="scientific">Anaerovirgula multivorans</name>
    <dbReference type="NCBI Taxonomy" id="312168"/>
    <lineage>
        <taxon>Bacteria</taxon>
        <taxon>Bacillati</taxon>
        <taxon>Bacillota</taxon>
        <taxon>Clostridia</taxon>
        <taxon>Peptostreptococcales</taxon>
        <taxon>Natronincolaceae</taxon>
        <taxon>Anaerovirgula</taxon>
    </lineage>
</organism>
<name>A0A239EFL4_9FIRM</name>
<feature type="domain" description="Glycosyltransferase subfamily 4-like N-terminal" evidence="2">
    <location>
        <begin position="29"/>
        <end position="189"/>
    </location>
</feature>
<evidence type="ECO:0000259" key="1">
    <source>
        <dbReference type="Pfam" id="PF00534"/>
    </source>
</evidence>
<proteinExistence type="predicted"/>
<sequence length="381" mass="43905">MKIIKEGDKLERKNQDKTIHIFIGSLRGGGAERICVTIANGLINRGYNVKLIVLNLNNAVYQKQLHPQVQIFNLKKKHTRRCFFSIYSYILKNKPATILVFNYQIALILVLIKITRQYNYKIIARNINTLSVKLKHEKSFWNKYIINGITKVLYKKVDLVIAQSENMKNDLIKNYNFSIDKLNVINNPIPYHIEAHRKTEKNHIKNNKRSIKEILFIGRLEEAKGLDMLLNAIKICISVDKHIILRVVGRGSLEQKLKKRVQEEGMDSNVIFEGFAQNVISYYENAAVTVLSSYYEGFPNVLVESIALGTPVVAYDCPSGPKEIINNGVNGFLVEYLNVQELSKYLLKALTHEWNDFEIINSIKHLSLDNVLEKYIKILEK</sequence>
<dbReference type="Pfam" id="PF00534">
    <property type="entry name" value="Glycos_transf_1"/>
    <property type="match status" value="1"/>
</dbReference>
<dbReference type="InterPro" id="IPR001296">
    <property type="entry name" value="Glyco_trans_1"/>
</dbReference>
<accession>A0A239EFL4</accession>
<dbReference type="GO" id="GO:0016757">
    <property type="term" value="F:glycosyltransferase activity"/>
    <property type="evidence" value="ECO:0007669"/>
    <property type="project" value="InterPro"/>
</dbReference>
<evidence type="ECO:0000259" key="2">
    <source>
        <dbReference type="Pfam" id="PF13439"/>
    </source>
</evidence>
<dbReference type="SUPFAM" id="SSF53756">
    <property type="entry name" value="UDP-Glycosyltransferase/glycogen phosphorylase"/>
    <property type="match status" value="1"/>
</dbReference>
<evidence type="ECO:0000313" key="3">
    <source>
        <dbReference type="EMBL" id="SNS43550.1"/>
    </source>
</evidence>
<gene>
    <name evidence="3" type="ORF">SAMN05446037_101014</name>
</gene>
<dbReference type="Pfam" id="PF13439">
    <property type="entry name" value="Glyco_transf_4"/>
    <property type="match status" value="1"/>
</dbReference>
<dbReference type="InterPro" id="IPR028098">
    <property type="entry name" value="Glyco_trans_4-like_N"/>
</dbReference>
<keyword evidence="4" id="KW-1185">Reference proteome</keyword>
<protein>
    <submittedName>
        <fullName evidence="3">Glycosyltransferase involved in cell wall bisynthesis</fullName>
    </submittedName>
</protein>
<dbReference type="Gene3D" id="3.40.50.2000">
    <property type="entry name" value="Glycogen Phosphorylase B"/>
    <property type="match status" value="2"/>
</dbReference>
<dbReference type="PANTHER" id="PTHR12526">
    <property type="entry name" value="GLYCOSYLTRANSFERASE"/>
    <property type="match status" value="1"/>
</dbReference>
<dbReference type="OrthoDB" id="9762705at2"/>